<keyword evidence="1" id="KW-0723">Serine/threonine-protein kinase</keyword>
<comment type="caution">
    <text evidence="1">The sequence shown here is derived from an EMBL/GenBank/DDBJ whole genome shotgun (WGS) entry which is preliminary data.</text>
</comment>
<keyword evidence="1" id="KW-0418">Kinase</keyword>
<proteinExistence type="predicted"/>
<dbReference type="InterPro" id="IPR011009">
    <property type="entry name" value="Kinase-like_dom_sf"/>
</dbReference>
<dbReference type="Proteomes" id="UP001595843">
    <property type="component" value="Unassembled WGS sequence"/>
</dbReference>
<accession>A0ABV8JIJ0</accession>
<sequence>MFWEPIKPLLSQVEISPKPDNQPVTVQFIPEGLEVVGTGTDAVVVRSPSLPQIVFKVYTEGRQEARDDEYDVYRKLGNSPYFPACYGVDDRFLVMSYEPGLTLYDCLVQGVVIPGTIIEEVEEARRYVRKIGLNPRDIHLKNVLLQDGRAKLLDVSEYGKPGDDGRWDHLVQGYRMFYPYLEGRRIPMWLIERVKGAYYDQVKGEFSLAEFGRTFLQFFQPGKR</sequence>
<protein>
    <submittedName>
        <fullName evidence="1">Serine/threonine protein kinase</fullName>
    </submittedName>
</protein>
<evidence type="ECO:0000313" key="2">
    <source>
        <dbReference type="Proteomes" id="UP001595843"/>
    </source>
</evidence>
<keyword evidence="2" id="KW-1185">Reference proteome</keyword>
<dbReference type="RefSeq" id="WP_380704535.1">
    <property type="nucleotide sequence ID" value="NZ_JBHSAP010000009.1"/>
</dbReference>
<dbReference type="EMBL" id="JBHSAP010000009">
    <property type="protein sequence ID" value="MFC4077051.1"/>
    <property type="molecule type" value="Genomic_DNA"/>
</dbReference>
<keyword evidence="1" id="KW-0808">Transferase</keyword>
<reference evidence="2" key="1">
    <citation type="journal article" date="2019" name="Int. J. Syst. Evol. Microbiol.">
        <title>The Global Catalogue of Microorganisms (GCM) 10K type strain sequencing project: providing services to taxonomists for standard genome sequencing and annotation.</title>
        <authorList>
            <consortium name="The Broad Institute Genomics Platform"/>
            <consortium name="The Broad Institute Genome Sequencing Center for Infectious Disease"/>
            <person name="Wu L."/>
            <person name="Ma J."/>
        </authorList>
    </citation>
    <scope>NUCLEOTIDE SEQUENCE [LARGE SCALE GENOMIC DNA]</scope>
    <source>
        <strain evidence="2">IBRC-M 10813</strain>
    </source>
</reference>
<evidence type="ECO:0000313" key="1">
    <source>
        <dbReference type="EMBL" id="MFC4077051.1"/>
    </source>
</evidence>
<gene>
    <name evidence="1" type="ORF">ACFOUO_09515</name>
</gene>
<name>A0ABV8JIJ0_9BACL</name>
<organism evidence="1 2">
    <name type="scientific">Salinithrix halophila</name>
    <dbReference type="NCBI Taxonomy" id="1485204"/>
    <lineage>
        <taxon>Bacteria</taxon>
        <taxon>Bacillati</taxon>
        <taxon>Bacillota</taxon>
        <taxon>Bacilli</taxon>
        <taxon>Bacillales</taxon>
        <taxon>Thermoactinomycetaceae</taxon>
        <taxon>Salinithrix</taxon>
    </lineage>
</organism>
<dbReference type="SUPFAM" id="SSF56112">
    <property type="entry name" value="Protein kinase-like (PK-like)"/>
    <property type="match status" value="1"/>
</dbReference>
<dbReference type="GO" id="GO:0004674">
    <property type="term" value="F:protein serine/threonine kinase activity"/>
    <property type="evidence" value="ECO:0007669"/>
    <property type="project" value="UniProtKB-KW"/>
</dbReference>